<accession>A0A0C9T9N6</accession>
<dbReference type="HOGENOM" id="CLU_1124930_0_0_1"/>
<feature type="region of interest" description="Disordered" evidence="1">
    <location>
        <begin position="98"/>
        <end position="247"/>
    </location>
</feature>
<name>A0A0C9T9N6_PLICR</name>
<feature type="compositionally biased region" description="Acidic residues" evidence="1">
    <location>
        <begin position="183"/>
        <end position="192"/>
    </location>
</feature>
<feature type="compositionally biased region" description="Low complexity" evidence="1">
    <location>
        <begin position="98"/>
        <end position="114"/>
    </location>
</feature>
<evidence type="ECO:0000313" key="2">
    <source>
        <dbReference type="EMBL" id="KII84978.1"/>
    </source>
</evidence>
<dbReference type="AlphaFoldDB" id="A0A0C9T9N6"/>
<dbReference type="EMBL" id="KN832569">
    <property type="protein sequence ID" value="KII84978.1"/>
    <property type="molecule type" value="Genomic_DNA"/>
</dbReference>
<dbReference type="Proteomes" id="UP000053263">
    <property type="component" value="Unassembled WGS sequence"/>
</dbReference>
<organism evidence="2 3">
    <name type="scientific">Plicaturopsis crispa FD-325 SS-3</name>
    <dbReference type="NCBI Taxonomy" id="944288"/>
    <lineage>
        <taxon>Eukaryota</taxon>
        <taxon>Fungi</taxon>
        <taxon>Dikarya</taxon>
        <taxon>Basidiomycota</taxon>
        <taxon>Agaricomycotina</taxon>
        <taxon>Agaricomycetes</taxon>
        <taxon>Agaricomycetidae</taxon>
        <taxon>Amylocorticiales</taxon>
        <taxon>Amylocorticiaceae</taxon>
        <taxon>Plicatura</taxon>
        <taxon>Plicaturopsis crispa</taxon>
    </lineage>
</organism>
<gene>
    <name evidence="2" type="ORF">PLICRDRAFT_45835</name>
</gene>
<keyword evidence="3" id="KW-1185">Reference proteome</keyword>
<evidence type="ECO:0000256" key="1">
    <source>
        <dbReference type="SAM" id="MobiDB-lite"/>
    </source>
</evidence>
<feature type="compositionally biased region" description="Low complexity" evidence="1">
    <location>
        <begin position="128"/>
        <end position="147"/>
    </location>
</feature>
<reference evidence="2 3" key="1">
    <citation type="submission" date="2014-06" db="EMBL/GenBank/DDBJ databases">
        <title>Evolutionary Origins and Diversification of the Mycorrhizal Mutualists.</title>
        <authorList>
            <consortium name="DOE Joint Genome Institute"/>
            <consortium name="Mycorrhizal Genomics Consortium"/>
            <person name="Kohler A."/>
            <person name="Kuo A."/>
            <person name="Nagy L.G."/>
            <person name="Floudas D."/>
            <person name="Copeland A."/>
            <person name="Barry K.W."/>
            <person name="Cichocki N."/>
            <person name="Veneault-Fourrey C."/>
            <person name="LaButti K."/>
            <person name="Lindquist E.A."/>
            <person name="Lipzen A."/>
            <person name="Lundell T."/>
            <person name="Morin E."/>
            <person name="Murat C."/>
            <person name="Riley R."/>
            <person name="Ohm R."/>
            <person name="Sun H."/>
            <person name="Tunlid A."/>
            <person name="Henrissat B."/>
            <person name="Grigoriev I.V."/>
            <person name="Hibbett D.S."/>
            <person name="Martin F."/>
        </authorList>
    </citation>
    <scope>NUCLEOTIDE SEQUENCE [LARGE SCALE GENOMIC DNA]</scope>
    <source>
        <strain evidence="2 3">FD-325 SS-3</strain>
    </source>
</reference>
<protein>
    <submittedName>
        <fullName evidence="2">Uncharacterized protein</fullName>
    </submittedName>
</protein>
<sequence length="247" mass="26966">MPFTPVPSLYPALQKIHTNIPTNRDYNTMIPGPRAVHGEIKSTTHTLRRDGTIRSFTVEFTPSGQKQYAPQPYGIELGGGQALSLQYLLASQAMLSPAPAPSVPAYSPSRRSLPPASPSQFSARGRVASPSALGIAPAPSPSPSNSSLYHRRGRNPPPPSPLSSGFFPQEPSHSLPRARFEEVPEEDEEQEQEQSQYPEDFGSDMYTDRAGSTPYHKSGASVPWSSDMTPSNRDRKGKRRADAPWRG</sequence>
<evidence type="ECO:0000313" key="3">
    <source>
        <dbReference type="Proteomes" id="UP000053263"/>
    </source>
</evidence>
<proteinExistence type="predicted"/>